<dbReference type="EMBL" id="JBHLTC010000001">
    <property type="protein sequence ID" value="MFC0622462.1"/>
    <property type="molecule type" value="Genomic_DNA"/>
</dbReference>
<evidence type="ECO:0000313" key="3">
    <source>
        <dbReference type="EMBL" id="MFC0622462.1"/>
    </source>
</evidence>
<dbReference type="Pfam" id="PF05506">
    <property type="entry name" value="PLipase_C_C"/>
    <property type="match status" value="1"/>
</dbReference>
<feature type="region of interest" description="Disordered" evidence="1">
    <location>
        <begin position="1"/>
        <end position="35"/>
    </location>
</feature>
<feature type="region of interest" description="Disordered" evidence="1">
    <location>
        <begin position="62"/>
        <end position="111"/>
    </location>
</feature>
<dbReference type="InterPro" id="IPR008475">
    <property type="entry name" value="PLipase_C_C"/>
</dbReference>
<proteinExistence type="predicted"/>
<name>A0ABV6QFT6_9ACTN</name>
<comment type="caution">
    <text evidence="3">The sequence shown here is derived from an EMBL/GenBank/DDBJ whole genome shotgun (WGS) entry which is preliminary data.</text>
</comment>
<dbReference type="RefSeq" id="WP_380043129.1">
    <property type="nucleotide sequence ID" value="NZ_JBHLTC010000001.1"/>
</dbReference>
<evidence type="ECO:0000313" key="4">
    <source>
        <dbReference type="Proteomes" id="UP001589890"/>
    </source>
</evidence>
<evidence type="ECO:0000259" key="2">
    <source>
        <dbReference type="Pfam" id="PF05506"/>
    </source>
</evidence>
<reference evidence="3 4" key="1">
    <citation type="submission" date="2024-09" db="EMBL/GenBank/DDBJ databases">
        <authorList>
            <person name="Sun Q."/>
            <person name="Mori K."/>
        </authorList>
    </citation>
    <scope>NUCLEOTIDE SEQUENCE [LARGE SCALE GENOMIC DNA]</scope>
    <source>
        <strain evidence="3 4">CGMCC 1.15906</strain>
    </source>
</reference>
<gene>
    <name evidence="3" type="ORF">ACFFGN_00190</name>
</gene>
<organism evidence="3 4">
    <name type="scientific">Kribbella deserti</name>
    <dbReference type="NCBI Taxonomy" id="1926257"/>
    <lineage>
        <taxon>Bacteria</taxon>
        <taxon>Bacillati</taxon>
        <taxon>Actinomycetota</taxon>
        <taxon>Actinomycetes</taxon>
        <taxon>Propionibacteriales</taxon>
        <taxon>Kribbellaceae</taxon>
        <taxon>Kribbella</taxon>
    </lineage>
</organism>
<accession>A0ABV6QFT6</accession>
<protein>
    <submittedName>
        <fullName evidence="3">Phospholipase domain-containing protein</fullName>
    </submittedName>
</protein>
<feature type="domain" description="Bacterial phospholipase C C-terminal" evidence="2">
    <location>
        <begin position="37"/>
        <end position="58"/>
    </location>
</feature>
<keyword evidence="4" id="KW-1185">Reference proteome</keyword>
<evidence type="ECO:0000256" key="1">
    <source>
        <dbReference type="SAM" id="MobiDB-lite"/>
    </source>
</evidence>
<dbReference type="Proteomes" id="UP001589890">
    <property type="component" value="Unassembled WGS sequence"/>
</dbReference>
<sequence length="111" mass="11623">MNKIEQLTAKRSDIGPPPRGTWYTGYSRPLSDPGQPSYGWYDVSVTADGGFIRRFAGHVEKGAHSSSDPVMGSGAPPTTVKSTADKDHHPMQHSANGEGLGVAGGEAAVES</sequence>